<proteinExistence type="predicted"/>
<dbReference type="SUPFAM" id="SSF51621">
    <property type="entry name" value="Phosphoenolpyruvate/pyruvate domain"/>
    <property type="match status" value="1"/>
</dbReference>
<accession>A0A1F7IUJ7</accession>
<evidence type="ECO:0000313" key="3">
    <source>
        <dbReference type="EMBL" id="OGK47025.1"/>
    </source>
</evidence>
<evidence type="ECO:0000256" key="1">
    <source>
        <dbReference type="ARBA" id="ARBA00022723"/>
    </source>
</evidence>
<dbReference type="AlphaFoldDB" id="A0A1F7IUJ7"/>
<dbReference type="STRING" id="1802061.A3A93_02795"/>
<dbReference type="InterPro" id="IPR040442">
    <property type="entry name" value="Pyrv_kinase-like_dom_sf"/>
</dbReference>
<dbReference type="GO" id="GO:0003824">
    <property type="term" value="F:catalytic activity"/>
    <property type="evidence" value="ECO:0007669"/>
    <property type="project" value="InterPro"/>
</dbReference>
<dbReference type="Proteomes" id="UP000177141">
    <property type="component" value="Unassembled WGS sequence"/>
</dbReference>
<feature type="domain" description="HpcH/HpaI aldolase/citrate lyase" evidence="2">
    <location>
        <begin position="68"/>
        <end position="175"/>
    </location>
</feature>
<organism evidence="3 4">
    <name type="scientific">Candidatus Roizmanbacteria bacterium RIFCSPLOWO2_01_FULL_38_12</name>
    <dbReference type="NCBI Taxonomy" id="1802061"/>
    <lineage>
        <taxon>Bacteria</taxon>
        <taxon>Candidatus Roizmaniibacteriota</taxon>
    </lineage>
</organism>
<keyword evidence="1" id="KW-0479">Metal-binding</keyword>
<dbReference type="InterPro" id="IPR015813">
    <property type="entry name" value="Pyrv/PenolPyrv_kinase-like_dom"/>
</dbReference>
<evidence type="ECO:0000313" key="4">
    <source>
        <dbReference type="Proteomes" id="UP000177141"/>
    </source>
</evidence>
<dbReference type="GO" id="GO:0046872">
    <property type="term" value="F:metal ion binding"/>
    <property type="evidence" value="ECO:0007669"/>
    <property type="project" value="UniProtKB-KW"/>
</dbReference>
<protein>
    <recommendedName>
        <fullName evidence="2">HpcH/HpaI aldolase/citrate lyase domain-containing protein</fullName>
    </recommendedName>
</protein>
<evidence type="ECO:0000259" key="2">
    <source>
        <dbReference type="Pfam" id="PF03328"/>
    </source>
</evidence>
<gene>
    <name evidence="3" type="ORF">A3A93_02795</name>
</gene>
<dbReference type="Gene3D" id="3.20.20.60">
    <property type="entry name" value="Phosphoenolpyruvate-binding domains"/>
    <property type="match status" value="1"/>
</dbReference>
<dbReference type="Pfam" id="PF03328">
    <property type="entry name" value="HpcH_HpaI"/>
    <property type="match status" value="1"/>
</dbReference>
<name>A0A1F7IUJ7_9BACT</name>
<sequence length="263" mass="29734">MNSLELQMVDHLKKLKRDLGAVEVKAEFEAEGSRLYELMRLKEIATWAGLGLVLKIGGAEAVTDMFYAQNLGIDVLVAPMVESGYALKKYLEAIDKHFSKEMKKATRFCVMIETYQAYKNTDEILKQKLGHLISMVTLGRVDMCGSLDLARVDINCDKILKIATDLFTKAKKKGLKTTIGGGIAKEAIPFIKELVSKKLLDRYETRKIVFDANKTNDSIIQKGIIEANKFELMWLQNKKNYYTNIATEDDLRIVMLNSRVPGK</sequence>
<reference evidence="3 4" key="1">
    <citation type="journal article" date="2016" name="Nat. Commun.">
        <title>Thousands of microbial genomes shed light on interconnected biogeochemical processes in an aquifer system.</title>
        <authorList>
            <person name="Anantharaman K."/>
            <person name="Brown C.T."/>
            <person name="Hug L.A."/>
            <person name="Sharon I."/>
            <person name="Castelle C.J."/>
            <person name="Probst A.J."/>
            <person name="Thomas B.C."/>
            <person name="Singh A."/>
            <person name="Wilkins M.J."/>
            <person name="Karaoz U."/>
            <person name="Brodie E.L."/>
            <person name="Williams K.H."/>
            <person name="Hubbard S.S."/>
            <person name="Banfield J.F."/>
        </authorList>
    </citation>
    <scope>NUCLEOTIDE SEQUENCE [LARGE SCALE GENOMIC DNA]</scope>
</reference>
<dbReference type="InterPro" id="IPR005000">
    <property type="entry name" value="Aldolase/citrate-lyase_domain"/>
</dbReference>
<comment type="caution">
    <text evidence="3">The sequence shown here is derived from an EMBL/GenBank/DDBJ whole genome shotgun (WGS) entry which is preliminary data.</text>
</comment>
<dbReference type="EMBL" id="MGAL01000036">
    <property type="protein sequence ID" value="OGK47025.1"/>
    <property type="molecule type" value="Genomic_DNA"/>
</dbReference>